<dbReference type="InterPro" id="IPR032508">
    <property type="entry name" value="FecR_C"/>
</dbReference>
<dbReference type="InterPro" id="IPR006860">
    <property type="entry name" value="FecR"/>
</dbReference>
<dbReference type="Gene3D" id="2.60.120.1440">
    <property type="match status" value="1"/>
</dbReference>
<keyword evidence="5" id="KW-1185">Reference proteome</keyword>
<dbReference type="RefSeq" id="WP_160367148.1">
    <property type="nucleotide sequence ID" value="NZ_WSQA01000001.1"/>
</dbReference>
<sequence>MNKDHAQLTQLLQAYLENKLDYKDYESFFNQLASLPEAELTALLDAHAQAADTSGLQEEFINQRLHKVQERIAQQVEPSPSILPQSKIKQSRIWMAAAAAVLLLTIAAQLYKKYSQQSSDIHTQVVLNQIDIDPGGDAAVLLVGGKKMQLEGEKAGIKLSDSSVYYMDGSLAVGQHSQEIELITPRGGQYQLELSDGSKVWVNAGTHLKVAADFNKTNRQIELEGEAYFEVHRNEKLPFTVQSGGQKIKVLGTVFNVNAYAEEALTKTTLVSGSLQVNDLLIKPNQQARYHKSQQNMQKLDIDAATAIAWKEGVFNFTGVPFDECMRIIGRWYNLDVIYETAVPAVDLKGKMGRGVKLSSFLEFLEMNTGVKAEIKENRQLIIRN</sequence>
<proteinExistence type="predicted"/>
<evidence type="ECO:0000259" key="2">
    <source>
        <dbReference type="Pfam" id="PF04773"/>
    </source>
</evidence>
<organism evidence="4 5">
    <name type="scientific">Sphingobacterium humi</name>
    <dbReference type="NCBI Taxonomy" id="1796905"/>
    <lineage>
        <taxon>Bacteria</taxon>
        <taxon>Pseudomonadati</taxon>
        <taxon>Bacteroidota</taxon>
        <taxon>Sphingobacteriia</taxon>
        <taxon>Sphingobacteriales</taxon>
        <taxon>Sphingobacteriaceae</taxon>
        <taxon>Sphingobacterium</taxon>
    </lineage>
</organism>
<gene>
    <name evidence="4" type="ORF">GQF63_00530</name>
</gene>
<feature type="domain" description="Protein FecR C-terminal" evidence="3">
    <location>
        <begin position="315"/>
        <end position="381"/>
    </location>
</feature>
<dbReference type="Gene3D" id="3.55.50.30">
    <property type="match status" value="1"/>
</dbReference>
<dbReference type="PANTHER" id="PTHR30273:SF2">
    <property type="entry name" value="PROTEIN FECR"/>
    <property type="match status" value="1"/>
</dbReference>
<evidence type="ECO:0000313" key="5">
    <source>
        <dbReference type="Proteomes" id="UP000435036"/>
    </source>
</evidence>
<dbReference type="Pfam" id="PF04773">
    <property type="entry name" value="FecR"/>
    <property type="match status" value="1"/>
</dbReference>
<dbReference type="AlphaFoldDB" id="A0A6N8KTV7"/>
<dbReference type="PANTHER" id="PTHR30273">
    <property type="entry name" value="PERIPLASMIC SIGNAL SENSOR AND SIGMA FACTOR ACTIVATOR FECR-RELATED"/>
    <property type="match status" value="1"/>
</dbReference>
<dbReference type="GO" id="GO:0016989">
    <property type="term" value="F:sigma factor antagonist activity"/>
    <property type="evidence" value="ECO:0007669"/>
    <property type="project" value="TreeGrafter"/>
</dbReference>
<name>A0A6N8KTV7_9SPHI</name>
<evidence type="ECO:0000259" key="3">
    <source>
        <dbReference type="Pfam" id="PF16344"/>
    </source>
</evidence>
<dbReference type="PIRSF" id="PIRSF018266">
    <property type="entry name" value="FecR"/>
    <property type="match status" value="1"/>
</dbReference>
<evidence type="ECO:0000313" key="4">
    <source>
        <dbReference type="EMBL" id="MVZ60496.1"/>
    </source>
</evidence>
<feature type="transmembrane region" description="Helical" evidence="1">
    <location>
        <begin position="93"/>
        <end position="111"/>
    </location>
</feature>
<evidence type="ECO:0000256" key="1">
    <source>
        <dbReference type="SAM" id="Phobius"/>
    </source>
</evidence>
<dbReference type="Proteomes" id="UP000435036">
    <property type="component" value="Unassembled WGS sequence"/>
</dbReference>
<protein>
    <submittedName>
        <fullName evidence="4">DUF4974 domain-containing protein</fullName>
    </submittedName>
</protein>
<keyword evidence="1" id="KW-0472">Membrane</keyword>
<feature type="domain" description="FecR protein" evidence="2">
    <location>
        <begin position="182"/>
        <end position="274"/>
    </location>
</feature>
<dbReference type="EMBL" id="WSQA01000001">
    <property type="protein sequence ID" value="MVZ60496.1"/>
    <property type="molecule type" value="Genomic_DNA"/>
</dbReference>
<keyword evidence="1" id="KW-1133">Transmembrane helix</keyword>
<reference evidence="4 5" key="1">
    <citation type="submission" date="2019-12" db="EMBL/GenBank/DDBJ databases">
        <authorList>
            <person name="Dong K."/>
        </authorList>
    </citation>
    <scope>NUCLEOTIDE SEQUENCE [LARGE SCALE GENOMIC DNA]</scope>
    <source>
        <strain evidence="4 5">JCM 31225</strain>
    </source>
</reference>
<dbReference type="Pfam" id="PF16344">
    <property type="entry name" value="FecR_C"/>
    <property type="match status" value="1"/>
</dbReference>
<comment type="caution">
    <text evidence="4">The sequence shown here is derived from an EMBL/GenBank/DDBJ whole genome shotgun (WGS) entry which is preliminary data.</text>
</comment>
<keyword evidence="1" id="KW-0812">Transmembrane</keyword>
<accession>A0A6N8KTV7</accession>
<dbReference type="InterPro" id="IPR012373">
    <property type="entry name" value="Ferrdict_sens_TM"/>
</dbReference>
<dbReference type="OrthoDB" id="1452822at2"/>